<evidence type="ECO:0000313" key="3">
    <source>
        <dbReference type="Proteomes" id="UP000215377"/>
    </source>
</evidence>
<name>A0A225NRZ1_9RHOB</name>
<comment type="caution">
    <text evidence="2">The sequence shown here is derived from an EMBL/GenBank/DDBJ whole genome shotgun (WGS) entry which is preliminary data.</text>
</comment>
<keyword evidence="1" id="KW-0812">Transmembrane</keyword>
<dbReference type="AlphaFoldDB" id="A0A225NRZ1"/>
<sequence length="84" mass="9065">MNGDGMTNLHWLENSTPNGWAWALAGIPATLAWIAAALCWFLEPRLAAEVLPLAWAMWAAIGWYGLLVVIFGGWLGLLAITASV</sequence>
<feature type="transmembrane region" description="Helical" evidence="1">
    <location>
        <begin position="54"/>
        <end position="80"/>
    </location>
</feature>
<keyword evidence="1" id="KW-0472">Membrane</keyword>
<gene>
    <name evidence="2" type="ORF">ATO3_02770</name>
</gene>
<reference evidence="2 3" key="1">
    <citation type="submission" date="2013-04" db="EMBL/GenBank/DDBJ databases">
        <title>Oceanicola sp. 22II1-22F33 Genome Sequencing.</title>
        <authorList>
            <person name="Lai Q."/>
            <person name="Li G."/>
            <person name="Shao Z."/>
        </authorList>
    </citation>
    <scope>NUCLEOTIDE SEQUENCE [LARGE SCALE GENOMIC DNA]</scope>
    <source>
        <strain evidence="2 3">22II1-22F33</strain>
    </source>
</reference>
<accession>A0A225NRZ1</accession>
<dbReference type="EMBL" id="AQQR01000001">
    <property type="protein sequence ID" value="OWU77622.1"/>
    <property type="molecule type" value="Genomic_DNA"/>
</dbReference>
<proteinExistence type="predicted"/>
<dbReference type="RefSeq" id="WP_088648257.1">
    <property type="nucleotide sequence ID" value="NZ_AQQR01000001.1"/>
</dbReference>
<protein>
    <submittedName>
        <fullName evidence="2">Uncharacterized protein</fullName>
    </submittedName>
</protein>
<keyword evidence="1" id="KW-1133">Transmembrane helix</keyword>
<dbReference type="Proteomes" id="UP000215377">
    <property type="component" value="Unassembled WGS sequence"/>
</dbReference>
<evidence type="ECO:0000313" key="2">
    <source>
        <dbReference type="EMBL" id="OWU77622.1"/>
    </source>
</evidence>
<evidence type="ECO:0000256" key="1">
    <source>
        <dbReference type="SAM" id="Phobius"/>
    </source>
</evidence>
<feature type="transmembrane region" description="Helical" evidence="1">
    <location>
        <begin position="20"/>
        <end position="42"/>
    </location>
</feature>
<keyword evidence="3" id="KW-1185">Reference proteome</keyword>
<organism evidence="2 3">
    <name type="scientific">Marinibacterium profundimaris</name>
    <dbReference type="NCBI Taxonomy" id="1679460"/>
    <lineage>
        <taxon>Bacteria</taxon>
        <taxon>Pseudomonadati</taxon>
        <taxon>Pseudomonadota</taxon>
        <taxon>Alphaproteobacteria</taxon>
        <taxon>Rhodobacterales</taxon>
        <taxon>Paracoccaceae</taxon>
        <taxon>Marinibacterium</taxon>
    </lineage>
</organism>